<proteinExistence type="predicted"/>
<evidence type="ECO:0000313" key="1">
    <source>
        <dbReference type="EMBL" id="SES19502.1"/>
    </source>
</evidence>
<accession>A0A1H9VCT8</accession>
<reference evidence="2" key="1">
    <citation type="submission" date="2016-10" db="EMBL/GenBank/DDBJ databases">
        <authorList>
            <person name="Varghese N."/>
            <person name="Submissions S."/>
        </authorList>
    </citation>
    <scope>NUCLEOTIDE SEQUENCE [LARGE SCALE GENOMIC DNA]</scope>
    <source>
        <strain evidence="2">CGMCC 4.6825</strain>
    </source>
</reference>
<dbReference type="AlphaFoldDB" id="A0A1H9VCT8"/>
<gene>
    <name evidence="1" type="ORF">SAMN05421870_111185</name>
</gene>
<evidence type="ECO:0000313" key="2">
    <source>
        <dbReference type="Proteomes" id="UP000182841"/>
    </source>
</evidence>
<keyword evidence="2" id="KW-1185">Reference proteome</keyword>
<name>A0A1H9VCT8_9ACTN</name>
<protein>
    <submittedName>
        <fullName evidence="1">Uncharacterized protein</fullName>
    </submittedName>
</protein>
<organism evidence="1 2">
    <name type="scientific">Streptomyces qinglanensis</name>
    <dbReference type="NCBI Taxonomy" id="943816"/>
    <lineage>
        <taxon>Bacteria</taxon>
        <taxon>Bacillati</taxon>
        <taxon>Actinomycetota</taxon>
        <taxon>Actinomycetes</taxon>
        <taxon>Kitasatosporales</taxon>
        <taxon>Streptomycetaceae</taxon>
        <taxon>Streptomyces</taxon>
    </lineage>
</organism>
<sequence>MLAARGEWITNEKRLLTRAGLRGFDALIGGLEPEPEALVQAVGRAEALLEAAG</sequence>
<dbReference type="EMBL" id="FOGO01000011">
    <property type="protein sequence ID" value="SES19502.1"/>
    <property type="molecule type" value="Genomic_DNA"/>
</dbReference>
<dbReference type="Proteomes" id="UP000182841">
    <property type="component" value="Unassembled WGS sequence"/>
</dbReference>